<evidence type="ECO:0000313" key="2">
    <source>
        <dbReference type="EMBL" id="KAK9026717.1"/>
    </source>
</evidence>
<evidence type="ECO:0000256" key="1">
    <source>
        <dbReference type="SAM" id="MobiDB-lite"/>
    </source>
</evidence>
<evidence type="ECO:0000313" key="3">
    <source>
        <dbReference type="Proteomes" id="UP001396334"/>
    </source>
</evidence>
<name>A0ABR2SNI5_9ROSI</name>
<comment type="caution">
    <text evidence="2">The sequence shown here is derived from an EMBL/GenBank/DDBJ whole genome shotgun (WGS) entry which is preliminary data.</text>
</comment>
<reference evidence="2 3" key="1">
    <citation type="journal article" date="2024" name="G3 (Bethesda)">
        <title>Genome assembly of Hibiscus sabdariffa L. provides insights into metabolisms of medicinal natural products.</title>
        <authorList>
            <person name="Kim T."/>
        </authorList>
    </citation>
    <scope>NUCLEOTIDE SEQUENCE [LARGE SCALE GENOMIC DNA]</scope>
    <source>
        <strain evidence="2">TK-2024</strain>
        <tissue evidence="2">Old leaves</tissue>
    </source>
</reference>
<feature type="region of interest" description="Disordered" evidence="1">
    <location>
        <begin position="46"/>
        <end position="67"/>
    </location>
</feature>
<keyword evidence="3" id="KW-1185">Reference proteome</keyword>
<protein>
    <submittedName>
        <fullName evidence="2">Uncharacterized protein</fullName>
    </submittedName>
</protein>
<proteinExistence type="predicted"/>
<feature type="compositionally biased region" description="Basic and acidic residues" evidence="1">
    <location>
        <begin position="56"/>
        <end position="67"/>
    </location>
</feature>
<feature type="compositionally biased region" description="Basic residues" evidence="1">
    <location>
        <begin position="46"/>
        <end position="55"/>
    </location>
</feature>
<dbReference type="Proteomes" id="UP001396334">
    <property type="component" value="Unassembled WGS sequence"/>
</dbReference>
<gene>
    <name evidence="2" type="ORF">V6N11_039551</name>
</gene>
<organism evidence="2 3">
    <name type="scientific">Hibiscus sabdariffa</name>
    <name type="common">roselle</name>
    <dbReference type="NCBI Taxonomy" id="183260"/>
    <lineage>
        <taxon>Eukaryota</taxon>
        <taxon>Viridiplantae</taxon>
        <taxon>Streptophyta</taxon>
        <taxon>Embryophyta</taxon>
        <taxon>Tracheophyta</taxon>
        <taxon>Spermatophyta</taxon>
        <taxon>Magnoliopsida</taxon>
        <taxon>eudicotyledons</taxon>
        <taxon>Gunneridae</taxon>
        <taxon>Pentapetalae</taxon>
        <taxon>rosids</taxon>
        <taxon>malvids</taxon>
        <taxon>Malvales</taxon>
        <taxon>Malvaceae</taxon>
        <taxon>Malvoideae</taxon>
        <taxon>Hibiscus</taxon>
    </lineage>
</organism>
<dbReference type="EMBL" id="JBBPBN010000013">
    <property type="protein sequence ID" value="KAK9026717.1"/>
    <property type="molecule type" value="Genomic_DNA"/>
</dbReference>
<accession>A0ABR2SNI5</accession>
<sequence>MVRDVTVAAHNLTNDALHRIMTHLVDILASLSPAITRRWWMMSRRKPMKNTKAKRGMKEKSQSFKII</sequence>